<dbReference type="InterPro" id="IPR039448">
    <property type="entry name" value="Beta_helix"/>
</dbReference>
<organism evidence="3 4">
    <name type="scientific">Talaromyces proteolyticus</name>
    <dbReference type="NCBI Taxonomy" id="1131652"/>
    <lineage>
        <taxon>Eukaryota</taxon>
        <taxon>Fungi</taxon>
        <taxon>Dikarya</taxon>
        <taxon>Ascomycota</taxon>
        <taxon>Pezizomycotina</taxon>
        <taxon>Eurotiomycetes</taxon>
        <taxon>Eurotiomycetidae</taxon>
        <taxon>Eurotiales</taxon>
        <taxon>Trichocomaceae</taxon>
        <taxon>Talaromyces</taxon>
        <taxon>Talaromyces sect. Bacilispori</taxon>
    </lineage>
</organism>
<evidence type="ECO:0000259" key="2">
    <source>
        <dbReference type="Pfam" id="PF13229"/>
    </source>
</evidence>
<dbReference type="SMART" id="SM00710">
    <property type="entry name" value="PbH1"/>
    <property type="match status" value="8"/>
</dbReference>
<keyword evidence="1" id="KW-0732">Signal</keyword>
<dbReference type="InterPro" id="IPR011050">
    <property type="entry name" value="Pectin_lyase_fold/virulence"/>
</dbReference>
<feature type="chain" id="PRO_5042283034" description="Right handed beta helix domain-containing protein" evidence="1">
    <location>
        <begin position="18"/>
        <end position="505"/>
    </location>
</feature>
<feature type="signal peptide" evidence="1">
    <location>
        <begin position="1"/>
        <end position="17"/>
    </location>
</feature>
<dbReference type="PROSITE" id="PS51257">
    <property type="entry name" value="PROKAR_LIPOPROTEIN"/>
    <property type="match status" value="1"/>
</dbReference>
<evidence type="ECO:0000313" key="3">
    <source>
        <dbReference type="EMBL" id="KAH8689155.1"/>
    </source>
</evidence>
<comment type="caution">
    <text evidence="3">The sequence shown here is derived from an EMBL/GenBank/DDBJ whole genome shotgun (WGS) entry which is preliminary data.</text>
</comment>
<name>A0AAD4KDI9_9EURO</name>
<gene>
    <name evidence="3" type="ORF">BGW36DRAFT_466700</name>
</gene>
<dbReference type="GeneID" id="70252642"/>
<protein>
    <recommendedName>
        <fullName evidence="2">Right handed beta helix domain-containing protein</fullName>
    </recommendedName>
</protein>
<dbReference type="Gene3D" id="2.160.20.10">
    <property type="entry name" value="Single-stranded right-handed beta-helix, Pectin lyase-like"/>
    <property type="match status" value="1"/>
</dbReference>
<dbReference type="InterPro" id="IPR012334">
    <property type="entry name" value="Pectin_lyas_fold"/>
</dbReference>
<sequence length="505" mass="52163">MKLRDILIFLPAGLASAACISSGDQTTINTLFKSGGADTVVQLCPNTVLSVSDTISFTADNQELSTSGYPTDNSRATIQPAANSNVSMLITGYGFNGLRIKNIQVDGLRPSLGLVEKGGASIELGQASTGIVISDIVSKNARAWSCLHLLQSGDSSAPCTNVTIMNNQIGPCGNEGTNSAGISQWADGISFACQGSLIENNFVNGSTDGGIVLFGAPNTTVKGNTIISSATDSGFGAINMVDYLYDGSYAGVVVTNNTITGDKLFNAGIAIGAYAWSFNDDTFLQGPATITDNVFSGNITFPIAVNGWTGGLTVTGNDVSKVNTPNSAFSDSNSCSAATKALWTENAHLAYYPAGLTGSSNLQSDFIAADANATNFICTTAPLPSSISYGVGELNVSVNSVLAELHNDILTQYQGDSNIVTYNTSTGSYVPVWSSGHTSSTCGSDPGACLCVFTQDGDFVTTVSGQTQFSSGTGGEGHVLTFLNESPWIEVADSTGKVIWSTDAN</sequence>
<dbReference type="EMBL" id="JAJTJA010000016">
    <property type="protein sequence ID" value="KAH8689155.1"/>
    <property type="molecule type" value="Genomic_DNA"/>
</dbReference>
<dbReference type="InterPro" id="IPR036426">
    <property type="entry name" value="Bulb-type_lectin_dom_sf"/>
</dbReference>
<feature type="domain" description="Right handed beta helix" evidence="2">
    <location>
        <begin position="186"/>
        <end position="319"/>
    </location>
</feature>
<keyword evidence="4" id="KW-1185">Reference proteome</keyword>
<dbReference type="Gene3D" id="2.90.10.10">
    <property type="entry name" value="Bulb-type lectin domain"/>
    <property type="match status" value="1"/>
</dbReference>
<evidence type="ECO:0000256" key="1">
    <source>
        <dbReference type="SAM" id="SignalP"/>
    </source>
</evidence>
<dbReference type="InterPro" id="IPR006626">
    <property type="entry name" value="PbH1"/>
</dbReference>
<accession>A0AAD4KDI9</accession>
<dbReference type="AlphaFoldDB" id="A0AAD4KDI9"/>
<proteinExistence type="predicted"/>
<reference evidence="3" key="1">
    <citation type="submission" date="2021-12" db="EMBL/GenBank/DDBJ databases">
        <title>Convergent genome expansion in fungi linked to evolution of root-endophyte symbiosis.</title>
        <authorList>
            <consortium name="DOE Joint Genome Institute"/>
            <person name="Ke Y.-H."/>
            <person name="Bonito G."/>
            <person name="Liao H.-L."/>
            <person name="Looney B."/>
            <person name="Rojas-Flechas A."/>
            <person name="Nash J."/>
            <person name="Hameed K."/>
            <person name="Schadt C."/>
            <person name="Martin F."/>
            <person name="Crous P.W."/>
            <person name="Miettinen O."/>
            <person name="Magnuson J.K."/>
            <person name="Labbe J."/>
            <person name="Jacobson D."/>
            <person name="Doktycz M.J."/>
            <person name="Veneault-Fourrey C."/>
            <person name="Kuo A."/>
            <person name="Mondo S."/>
            <person name="Calhoun S."/>
            <person name="Riley R."/>
            <person name="Ohm R."/>
            <person name="LaButti K."/>
            <person name="Andreopoulos B."/>
            <person name="Pangilinan J."/>
            <person name="Nolan M."/>
            <person name="Tritt A."/>
            <person name="Clum A."/>
            <person name="Lipzen A."/>
            <person name="Daum C."/>
            <person name="Barry K."/>
            <person name="Grigoriev I.V."/>
            <person name="Vilgalys R."/>
        </authorList>
    </citation>
    <scope>NUCLEOTIDE SEQUENCE</scope>
    <source>
        <strain evidence="3">PMI_201</strain>
    </source>
</reference>
<dbReference type="SUPFAM" id="SSF51126">
    <property type="entry name" value="Pectin lyase-like"/>
    <property type="match status" value="1"/>
</dbReference>
<dbReference type="RefSeq" id="XP_046065581.1">
    <property type="nucleotide sequence ID" value="XM_046222355.1"/>
</dbReference>
<dbReference type="Proteomes" id="UP001201262">
    <property type="component" value="Unassembled WGS sequence"/>
</dbReference>
<evidence type="ECO:0000313" key="4">
    <source>
        <dbReference type="Proteomes" id="UP001201262"/>
    </source>
</evidence>
<dbReference type="Pfam" id="PF13229">
    <property type="entry name" value="Beta_helix"/>
    <property type="match status" value="1"/>
</dbReference>